<dbReference type="Proteomes" id="UP001054945">
    <property type="component" value="Unassembled WGS sequence"/>
</dbReference>
<evidence type="ECO:0000313" key="2">
    <source>
        <dbReference type="Proteomes" id="UP001054945"/>
    </source>
</evidence>
<sequence>MWCGVIVVGTTFRKVNGDSVLYFATRWRFQSVYKRQLIIFYDLEFFYPTDFLLSASTCASESLKVAETVLAGIPGTSYTEKNQTILIKLIEMMAGEVAVVNKVFG</sequence>
<protein>
    <submittedName>
        <fullName evidence="1">Uncharacterized protein</fullName>
    </submittedName>
</protein>
<dbReference type="EMBL" id="BPLR01005007">
    <property type="protein sequence ID" value="GIX99107.1"/>
    <property type="molecule type" value="Genomic_DNA"/>
</dbReference>
<accession>A0AAV4PNH4</accession>
<reference evidence="1 2" key="1">
    <citation type="submission" date="2021-06" db="EMBL/GenBank/DDBJ databases">
        <title>Caerostris extrusa draft genome.</title>
        <authorList>
            <person name="Kono N."/>
            <person name="Arakawa K."/>
        </authorList>
    </citation>
    <scope>NUCLEOTIDE SEQUENCE [LARGE SCALE GENOMIC DNA]</scope>
</reference>
<comment type="caution">
    <text evidence="1">The sequence shown here is derived from an EMBL/GenBank/DDBJ whole genome shotgun (WGS) entry which is preliminary data.</text>
</comment>
<organism evidence="1 2">
    <name type="scientific">Caerostris extrusa</name>
    <name type="common">Bark spider</name>
    <name type="synonym">Caerostris bankana</name>
    <dbReference type="NCBI Taxonomy" id="172846"/>
    <lineage>
        <taxon>Eukaryota</taxon>
        <taxon>Metazoa</taxon>
        <taxon>Ecdysozoa</taxon>
        <taxon>Arthropoda</taxon>
        <taxon>Chelicerata</taxon>
        <taxon>Arachnida</taxon>
        <taxon>Araneae</taxon>
        <taxon>Araneomorphae</taxon>
        <taxon>Entelegynae</taxon>
        <taxon>Araneoidea</taxon>
        <taxon>Araneidae</taxon>
        <taxon>Caerostris</taxon>
    </lineage>
</organism>
<evidence type="ECO:0000313" key="1">
    <source>
        <dbReference type="EMBL" id="GIX99107.1"/>
    </source>
</evidence>
<dbReference type="AlphaFoldDB" id="A0AAV4PNH4"/>
<name>A0AAV4PNH4_CAEEX</name>
<gene>
    <name evidence="1" type="ORF">CEXT_33521</name>
</gene>
<proteinExistence type="predicted"/>
<keyword evidence="2" id="KW-1185">Reference proteome</keyword>